<gene>
    <name evidence="2" type="ORF">JK636_13220</name>
</gene>
<dbReference type="Pfam" id="PF00753">
    <property type="entry name" value="Lactamase_B"/>
    <property type="match status" value="1"/>
</dbReference>
<dbReference type="PANTHER" id="PTHR30619:SF7">
    <property type="entry name" value="BETA-LACTAMASE DOMAIN PROTEIN"/>
    <property type="match status" value="1"/>
</dbReference>
<dbReference type="InterPro" id="IPR052159">
    <property type="entry name" value="Competence_DNA_uptake"/>
</dbReference>
<proteinExistence type="predicted"/>
<feature type="domain" description="Metallo-beta-lactamase" evidence="1">
    <location>
        <begin position="36"/>
        <end position="227"/>
    </location>
</feature>
<name>A0ABS1TBI8_9CLOT</name>
<dbReference type="InterPro" id="IPR036866">
    <property type="entry name" value="RibonucZ/Hydroxyglut_hydro"/>
</dbReference>
<dbReference type="Gene3D" id="3.60.15.10">
    <property type="entry name" value="Ribonuclease Z/Hydroxyacylglutathione hydrolase-like"/>
    <property type="match status" value="1"/>
</dbReference>
<dbReference type="SUPFAM" id="SSF56281">
    <property type="entry name" value="Metallo-hydrolase/oxidoreductase"/>
    <property type="match status" value="1"/>
</dbReference>
<evidence type="ECO:0000259" key="1">
    <source>
        <dbReference type="SMART" id="SM00849"/>
    </source>
</evidence>
<dbReference type="CDD" id="cd07731">
    <property type="entry name" value="ComA-like_MBL-fold"/>
    <property type="match status" value="1"/>
</dbReference>
<dbReference type="InterPro" id="IPR035681">
    <property type="entry name" value="ComA-like_MBL"/>
</dbReference>
<dbReference type="SMART" id="SM00849">
    <property type="entry name" value="Lactamase_B"/>
    <property type="match status" value="1"/>
</dbReference>
<protein>
    <submittedName>
        <fullName evidence="2">MBL fold metallo-hydrolase</fullName>
    </submittedName>
</protein>
<organism evidence="2 3">
    <name type="scientific">Clostridium rhizosphaerae</name>
    <dbReference type="NCBI Taxonomy" id="2803861"/>
    <lineage>
        <taxon>Bacteria</taxon>
        <taxon>Bacillati</taxon>
        <taxon>Bacillota</taxon>
        <taxon>Clostridia</taxon>
        <taxon>Eubacteriales</taxon>
        <taxon>Clostridiaceae</taxon>
        <taxon>Clostridium</taxon>
    </lineage>
</organism>
<evidence type="ECO:0000313" key="2">
    <source>
        <dbReference type="EMBL" id="MBL4936718.1"/>
    </source>
</evidence>
<accession>A0ABS1TBI8</accession>
<reference evidence="2 3" key="1">
    <citation type="submission" date="2021-01" db="EMBL/GenBank/DDBJ databases">
        <title>Genome public.</title>
        <authorList>
            <person name="Liu C."/>
            <person name="Sun Q."/>
        </authorList>
    </citation>
    <scope>NUCLEOTIDE SEQUENCE [LARGE SCALE GENOMIC DNA]</scope>
    <source>
        <strain evidence="2 3">YIM B02515</strain>
    </source>
</reference>
<dbReference type="PANTHER" id="PTHR30619">
    <property type="entry name" value="DNA INTERNALIZATION/COMPETENCE PROTEIN COMEC/REC2"/>
    <property type="match status" value="1"/>
</dbReference>
<evidence type="ECO:0000313" key="3">
    <source>
        <dbReference type="Proteomes" id="UP000632377"/>
    </source>
</evidence>
<dbReference type="InterPro" id="IPR001279">
    <property type="entry name" value="Metallo-B-lactamas"/>
</dbReference>
<keyword evidence="3" id="KW-1185">Reference proteome</keyword>
<dbReference type="RefSeq" id="WP_202749474.1">
    <property type="nucleotide sequence ID" value="NZ_JAESWC010000008.1"/>
</dbReference>
<dbReference type="EMBL" id="JAESWC010000008">
    <property type="protein sequence ID" value="MBL4936718.1"/>
    <property type="molecule type" value="Genomic_DNA"/>
</dbReference>
<comment type="caution">
    <text evidence="2">The sequence shown here is derived from an EMBL/GenBank/DDBJ whole genome shotgun (WGS) entry which is preliminary data.</text>
</comment>
<dbReference type="Proteomes" id="UP000632377">
    <property type="component" value="Unassembled WGS sequence"/>
</dbReference>
<sequence length="274" mass="31574">MKKLIIAVALLITLIFSVRIHAEAIKPEVHFIDIGQSDCILIKGEKNYLIDTGLPRTEDKVIEYLNSQGVDKIEDIIITHFHDDHYGGLPKILSSKDVKRVILPNHQQKYRDYIFSYLIDKNIKIEYINTNYYIKEKNIDLKVMLPEKEDLNIENNNGTVIYGLIDNLKYAFMADVEKEREKIILENKEILNSDIMKVGHHGLDTSSTEELVKAINPRIAVITCDGDESPNDVVINRFISDKTQVLRTDRLGSIITRRGNRNKQVEILTNRMIE</sequence>